<accession>A0A1H8TA70</accession>
<sequence length="216" mass="23289">MQDAATDGSSTRERAVRPSERRELTFTARRAEDGVIATVSVYRVDGHGRQQGEPIASTDVTLRAGQTEYVAPITLPDGGGGCCSGGDQAAGLRFDIKSGGTRNRTASPLARVLQPLRLHLQASPDLDWSPAWNNARITILDRDTDVRHEGYADANGNAVDDEVRILPGTPAVFRIDGPLRAPLRVKCLPPVAMVNLRHALDDSNTLISVRSGEERS</sequence>
<dbReference type="AlphaFoldDB" id="A0A1H8TA70"/>
<dbReference type="EMBL" id="FOEG01000004">
    <property type="protein sequence ID" value="SEO88029.1"/>
    <property type="molecule type" value="Genomic_DNA"/>
</dbReference>
<dbReference type="RefSeq" id="WP_091643033.1">
    <property type="nucleotide sequence ID" value="NZ_FOEG01000004.1"/>
</dbReference>
<name>A0A1H8TA70_9GAMM</name>
<reference evidence="2 3" key="1">
    <citation type="submission" date="2016-10" db="EMBL/GenBank/DDBJ databases">
        <authorList>
            <person name="de Groot N.N."/>
        </authorList>
    </citation>
    <scope>NUCLEOTIDE SEQUENCE [LARGE SCALE GENOMIC DNA]</scope>
    <source>
        <strain evidence="2 3">CGMCC 1.6291</strain>
    </source>
</reference>
<feature type="compositionally biased region" description="Basic and acidic residues" evidence="1">
    <location>
        <begin position="10"/>
        <end position="22"/>
    </location>
</feature>
<dbReference type="Proteomes" id="UP000199657">
    <property type="component" value="Unassembled WGS sequence"/>
</dbReference>
<gene>
    <name evidence="2" type="ORF">SAMN04488052_10415</name>
</gene>
<proteinExistence type="predicted"/>
<evidence type="ECO:0000313" key="3">
    <source>
        <dbReference type="Proteomes" id="UP000199657"/>
    </source>
</evidence>
<feature type="region of interest" description="Disordered" evidence="1">
    <location>
        <begin position="1"/>
        <end position="22"/>
    </location>
</feature>
<protein>
    <submittedName>
        <fullName evidence="2">Uncharacterized protein</fullName>
    </submittedName>
</protein>
<dbReference type="STRING" id="406100.SAMN04488052_10415"/>
<organism evidence="2 3">
    <name type="scientific">Aquisalimonas asiatica</name>
    <dbReference type="NCBI Taxonomy" id="406100"/>
    <lineage>
        <taxon>Bacteria</taxon>
        <taxon>Pseudomonadati</taxon>
        <taxon>Pseudomonadota</taxon>
        <taxon>Gammaproteobacteria</taxon>
        <taxon>Chromatiales</taxon>
        <taxon>Ectothiorhodospiraceae</taxon>
        <taxon>Aquisalimonas</taxon>
    </lineage>
</organism>
<evidence type="ECO:0000256" key="1">
    <source>
        <dbReference type="SAM" id="MobiDB-lite"/>
    </source>
</evidence>
<keyword evidence="3" id="KW-1185">Reference proteome</keyword>
<evidence type="ECO:0000313" key="2">
    <source>
        <dbReference type="EMBL" id="SEO88029.1"/>
    </source>
</evidence>